<organism evidence="3 4">
    <name type="scientific">Asticcacaulis benevestitus DSM 16100 = ATCC BAA-896</name>
    <dbReference type="NCBI Taxonomy" id="1121022"/>
    <lineage>
        <taxon>Bacteria</taxon>
        <taxon>Pseudomonadati</taxon>
        <taxon>Pseudomonadota</taxon>
        <taxon>Alphaproteobacteria</taxon>
        <taxon>Caulobacterales</taxon>
        <taxon>Caulobacteraceae</taxon>
        <taxon>Asticcacaulis</taxon>
    </lineage>
</organism>
<dbReference type="InterPro" id="IPR013324">
    <property type="entry name" value="RNA_pol_sigma_r3/r4-like"/>
</dbReference>
<feature type="compositionally biased region" description="Basic residues" evidence="1">
    <location>
        <begin position="320"/>
        <end position="329"/>
    </location>
</feature>
<dbReference type="GO" id="GO:0003677">
    <property type="term" value="F:DNA binding"/>
    <property type="evidence" value="ECO:0007669"/>
    <property type="project" value="InterPro"/>
</dbReference>
<evidence type="ECO:0000313" key="3">
    <source>
        <dbReference type="EMBL" id="ESQ89932.1"/>
    </source>
</evidence>
<evidence type="ECO:0000313" key="4">
    <source>
        <dbReference type="Proteomes" id="UP000017837"/>
    </source>
</evidence>
<gene>
    <name evidence="3" type="ORF">ABENE_13080</name>
</gene>
<dbReference type="InterPro" id="IPR036388">
    <property type="entry name" value="WH-like_DNA-bd_sf"/>
</dbReference>
<dbReference type="Proteomes" id="UP000017837">
    <property type="component" value="Unassembled WGS sequence"/>
</dbReference>
<dbReference type="Pfam" id="PF08281">
    <property type="entry name" value="Sigma70_r4_2"/>
    <property type="match status" value="1"/>
</dbReference>
<dbReference type="AlphaFoldDB" id="V4P7K3"/>
<proteinExistence type="predicted"/>
<feature type="domain" description="RNA polymerase sigma factor 70 region 4 type 2" evidence="2">
    <location>
        <begin position="258"/>
        <end position="307"/>
    </location>
</feature>
<evidence type="ECO:0000259" key="2">
    <source>
        <dbReference type="Pfam" id="PF08281"/>
    </source>
</evidence>
<dbReference type="GO" id="GO:0006352">
    <property type="term" value="P:DNA-templated transcription initiation"/>
    <property type="evidence" value="ECO:0007669"/>
    <property type="project" value="InterPro"/>
</dbReference>
<comment type="caution">
    <text evidence="3">The sequence shown here is derived from an EMBL/GenBank/DDBJ whole genome shotgun (WGS) entry which is preliminary data.</text>
</comment>
<evidence type="ECO:0000256" key="1">
    <source>
        <dbReference type="SAM" id="MobiDB-lite"/>
    </source>
</evidence>
<accession>V4P7K3</accession>
<dbReference type="GO" id="GO:0016987">
    <property type="term" value="F:sigma factor activity"/>
    <property type="evidence" value="ECO:0007669"/>
    <property type="project" value="InterPro"/>
</dbReference>
<dbReference type="OrthoDB" id="7174031at2"/>
<protein>
    <recommendedName>
        <fullName evidence="2">RNA polymerase sigma factor 70 region 4 type 2 domain-containing protein</fullName>
    </recommendedName>
</protein>
<reference evidence="3 4" key="1">
    <citation type="journal article" date="2014" name="Nature">
        <title>Sequential evolution of bacterial morphology by co-option of a developmental regulator.</title>
        <authorList>
            <person name="Jiang C."/>
            <person name="Brown P.J."/>
            <person name="Ducret A."/>
            <person name="Brun Y.V."/>
        </authorList>
    </citation>
    <scope>NUCLEOTIDE SEQUENCE [LARGE SCALE GENOMIC DNA]</scope>
    <source>
        <strain evidence="3 4">DSM 16100</strain>
    </source>
</reference>
<keyword evidence="4" id="KW-1185">Reference proteome</keyword>
<dbReference type="RefSeq" id="WP_018083313.1">
    <property type="nucleotide sequence ID" value="NZ_AQWM01000028.1"/>
</dbReference>
<name>V4P7K3_9CAUL</name>
<dbReference type="PATRIC" id="fig|1121022.4.peg.2657"/>
<dbReference type="SUPFAM" id="SSF88659">
    <property type="entry name" value="Sigma3 and sigma4 domains of RNA polymerase sigma factors"/>
    <property type="match status" value="1"/>
</dbReference>
<dbReference type="EMBL" id="AWGB01000027">
    <property type="protein sequence ID" value="ESQ89932.1"/>
    <property type="molecule type" value="Genomic_DNA"/>
</dbReference>
<feature type="region of interest" description="Disordered" evidence="1">
    <location>
        <begin position="307"/>
        <end position="329"/>
    </location>
</feature>
<sequence>MKRKPDKRLVDELPDVDVPPGGFGQRELAVIEKLFRPDMPDGELINLYFLIHDWTMDSKWVFGARFKQIEDVLIARMCGREPEAGEVRDLPGFDPEDYREATEFVCSGEFTDWQILELYAIAQTNLTDDEIGHRWQAILDLCRAQILRRIKATRAAATRRADDETASRAGRTPAEIEARHAANENYGERIRAWRGKIGMYERGLGAALCLTEKDIMEAEAGNPVIDPRMMLLPLIFADDYCQTYEDAHRSTAATYVTQFYEATRRMTPKVREIWLLHHVDGLTVAEIAEWQGISTSMVTQRLREAERDVARYGPQPPKPTGRKLRGPRL</sequence>
<dbReference type="InterPro" id="IPR013249">
    <property type="entry name" value="RNA_pol_sigma70_r4_t2"/>
</dbReference>
<dbReference type="STRING" id="1121022.GCA_000376105_03632"/>
<dbReference type="Gene3D" id="1.10.10.10">
    <property type="entry name" value="Winged helix-like DNA-binding domain superfamily/Winged helix DNA-binding domain"/>
    <property type="match status" value="1"/>
</dbReference>